<reference evidence="1 2" key="1">
    <citation type="journal article" date="2019" name="Nat. Microbiol.">
        <title>Mediterranean grassland soil C-N compound turnover is dependent on rainfall and depth, and is mediated by genomically divergent microorganisms.</title>
        <authorList>
            <person name="Diamond S."/>
            <person name="Andeer P.F."/>
            <person name="Li Z."/>
            <person name="Crits-Christoph A."/>
            <person name="Burstein D."/>
            <person name="Anantharaman K."/>
            <person name="Lane K.R."/>
            <person name="Thomas B.C."/>
            <person name="Pan C."/>
            <person name="Northen T.R."/>
            <person name="Banfield J.F."/>
        </authorList>
    </citation>
    <scope>NUCLEOTIDE SEQUENCE [LARGE SCALE GENOMIC DNA]</scope>
    <source>
        <strain evidence="1">NP_7</strain>
    </source>
</reference>
<sequence>MCTMIARQVEVEGRGKGPGGWFTVRQANVSYDHPFSLPLEHALNIDFVNEAQGPGARVAVELTVESARTLVETIQAVLTRAEAAGYLDRAQARTQSPT</sequence>
<gene>
    <name evidence="1" type="ORF">E6H04_05685</name>
</gene>
<name>A0A537JEP9_9BACT</name>
<organism evidence="1 2">
    <name type="scientific">Candidatus Segetimicrobium genomatis</name>
    <dbReference type="NCBI Taxonomy" id="2569760"/>
    <lineage>
        <taxon>Bacteria</taxon>
        <taxon>Bacillati</taxon>
        <taxon>Candidatus Sysuimicrobiota</taxon>
        <taxon>Candidatus Sysuimicrobiia</taxon>
        <taxon>Candidatus Sysuimicrobiales</taxon>
        <taxon>Candidatus Segetimicrobiaceae</taxon>
        <taxon>Candidatus Segetimicrobium</taxon>
    </lineage>
</organism>
<protein>
    <submittedName>
        <fullName evidence="1">Uncharacterized protein</fullName>
    </submittedName>
</protein>
<accession>A0A537JEP9</accession>
<dbReference type="InterPro" id="IPR046262">
    <property type="entry name" value="DUF6295"/>
</dbReference>
<comment type="caution">
    <text evidence="1">The sequence shown here is derived from an EMBL/GenBank/DDBJ whole genome shotgun (WGS) entry which is preliminary data.</text>
</comment>
<dbReference type="Proteomes" id="UP000320048">
    <property type="component" value="Unassembled WGS sequence"/>
</dbReference>
<proteinExistence type="predicted"/>
<evidence type="ECO:0000313" key="1">
    <source>
        <dbReference type="EMBL" id="TMI81985.1"/>
    </source>
</evidence>
<dbReference type="EMBL" id="VBAO01000147">
    <property type="protein sequence ID" value="TMI81985.1"/>
    <property type="molecule type" value="Genomic_DNA"/>
</dbReference>
<dbReference type="AlphaFoldDB" id="A0A537JEP9"/>
<evidence type="ECO:0000313" key="2">
    <source>
        <dbReference type="Proteomes" id="UP000320048"/>
    </source>
</evidence>
<dbReference type="Pfam" id="PF19812">
    <property type="entry name" value="DUF6295"/>
    <property type="match status" value="1"/>
</dbReference>